<dbReference type="AlphaFoldDB" id="C3YRG4"/>
<dbReference type="GO" id="GO:0012505">
    <property type="term" value="C:endomembrane system"/>
    <property type="evidence" value="ECO:0007669"/>
    <property type="project" value="UniProtKB-SubCell"/>
</dbReference>
<dbReference type="Gene3D" id="4.10.400.10">
    <property type="entry name" value="Low-density Lipoprotein Receptor"/>
    <property type="match status" value="5"/>
</dbReference>
<dbReference type="InterPro" id="IPR023415">
    <property type="entry name" value="LDLR_class-A_CS"/>
</dbReference>
<evidence type="ECO:0000256" key="8">
    <source>
        <dbReference type="PROSITE-ProRule" id="PRU00124"/>
    </source>
</evidence>
<accession>C3YRG4</accession>
<dbReference type="InterPro" id="IPR036055">
    <property type="entry name" value="LDL_receptor-like_sf"/>
</dbReference>
<dbReference type="Pfam" id="PF00057">
    <property type="entry name" value="Ldl_recept_a"/>
    <property type="match status" value="2"/>
</dbReference>
<keyword evidence="6" id="KW-0472">Membrane</keyword>
<dbReference type="PANTHER" id="PTHR24270">
    <property type="entry name" value="LOW-DENSITY LIPOPROTEIN RECEPTOR-RELATED"/>
    <property type="match status" value="1"/>
</dbReference>
<organism>
    <name type="scientific">Branchiostoma floridae</name>
    <name type="common">Florida lancelet</name>
    <name type="synonym">Amphioxus</name>
    <dbReference type="NCBI Taxonomy" id="7739"/>
    <lineage>
        <taxon>Eukaryota</taxon>
        <taxon>Metazoa</taxon>
        <taxon>Chordata</taxon>
        <taxon>Cephalochordata</taxon>
        <taxon>Leptocardii</taxon>
        <taxon>Amphioxiformes</taxon>
        <taxon>Branchiostomatidae</taxon>
        <taxon>Branchiostoma</taxon>
    </lineage>
</organism>
<evidence type="ECO:0000256" key="6">
    <source>
        <dbReference type="ARBA" id="ARBA00023136"/>
    </source>
</evidence>
<feature type="disulfide bond" evidence="8">
    <location>
        <begin position="115"/>
        <end position="127"/>
    </location>
</feature>
<dbReference type="InterPro" id="IPR050685">
    <property type="entry name" value="LDLR"/>
</dbReference>
<dbReference type="SUPFAM" id="SSF57424">
    <property type="entry name" value="LDL receptor-like module"/>
    <property type="match status" value="4"/>
</dbReference>
<proteinExistence type="predicted"/>
<dbReference type="CDD" id="cd00112">
    <property type="entry name" value="LDLa"/>
    <property type="match status" value="1"/>
</dbReference>
<reference evidence="9" key="1">
    <citation type="journal article" date="2008" name="Nature">
        <title>The amphioxus genome and the evolution of the chordate karyotype.</title>
        <authorList>
            <consortium name="US DOE Joint Genome Institute (JGI-PGF)"/>
            <person name="Putnam N.H."/>
            <person name="Butts T."/>
            <person name="Ferrier D.E.K."/>
            <person name="Furlong R.F."/>
            <person name="Hellsten U."/>
            <person name="Kawashima T."/>
            <person name="Robinson-Rechavi M."/>
            <person name="Shoguchi E."/>
            <person name="Terry A."/>
            <person name="Yu J.-K."/>
            <person name="Benito-Gutierrez E.L."/>
            <person name="Dubchak I."/>
            <person name="Garcia-Fernandez J."/>
            <person name="Gibson-Brown J.J."/>
            <person name="Grigoriev I.V."/>
            <person name="Horton A.C."/>
            <person name="de Jong P.J."/>
            <person name="Jurka J."/>
            <person name="Kapitonov V.V."/>
            <person name="Kohara Y."/>
            <person name="Kuroki Y."/>
            <person name="Lindquist E."/>
            <person name="Lucas S."/>
            <person name="Osoegawa K."/>
            <person name="Pennacchio L.A."/>
            <person name="Salamov A.A."/>
            <person name="Satou Y."/>
            <person name="Sauka-Spengler T."/>
            <person name="Schmutz J."/>
            <person name="Shin-I T."/>
            <person name="Toyoda A."/>
            <person name="Bronner-Fraser M."/>
            <person name="Fujiyama A."/>
            <person name="Holland L.Z."/>
            <person name="Holland P.W.H."/>
            <person name="Satoh N."/>
            <person name="Rokhsar D.S."/>
        </authorList>
    </citation>
    <scope>NUCLEOTIDE SEQUENCE [LARGE SCALE GENOMIC DNA]</scope>
    <source>
        <strain evidence="9">S238N-H82</strain>
        <tissue evidence="9">Testes</tissue>
    </source>
</reference>
<keyword evidence="4" id="KW-0677">Repeat</keyword>
<feature type="disulfide bond" evidence="8">
    <location>
        <begin position="100"/>
        <end position="115"/>
    </location>
</feature>
<dbReference type="PRINTS" id="PR00261">
    <property type="entry name" value="LDLRECEPTOR"/>
</dbReference>
<evidence type="ECO:0000256" key="5">
    <source>
        <dbReference type="ARBA" id="ARBA00022989"/>
    </source>
</evidence>
<evidence type="ECO:0000256" key="4">
    <source>
        <dbReference type="ARBA" id="ARBA00022737"/>
    </source>
</evidence>
<dbReference type="eggNOG" id="KOG1215">
    <property type="taxonomic scope" value="Eukaryota"/>
</dbReference>
<protein>
    <submittedName>
        <fullName evidence="9">Uncharacterized protein</fullName>
    </submittedName>
</protein>
<dbReference type="PROSITE" id="PS01209">
    <property type="entry name" value="LDLRA_1"/>
    <property type="match status" value="3"/>
</dbReference>
<evidence type="ECO:0000256" key="7">
    <source>
        <dbReference type="ARBA" id="ARBA00023157"/>
    </source>
</evidence>
<evidence type="ECO:0000256" key="2">
    <source>
        <dbReference type="ARBA" id="ARBA00004308"/>
    </source>
</evidence>
<dbReference type="GO" id="GO:0016020">
    <property type="term" value="C:membrane"/>
    <property type="evidence" value="ECO:0007669"/>
    <property type="project" value="UniProtKB-SubCell"/>
</dbReference>
<evidence type="ECO:0000313" key="9">
    <source>
        <dbReference type="EMBL" id="EEN57161.1"/>
    </source>
</evidence>
<feature type="disulfide bond" evidence="8">
    <location>
        <begin position="178"/>
        <end position="193"/>
    </location>
</feature>
<dbReference type="InParanoid" id="C3YRG4"/>
<comment type="caution">
    <text evidence="8">Lacks conserved residue(s) required for the propagation of feature annotation.</text>
</comment>
<dbReference type="STRING" id="7739.C3YRG4"/>
<dbReference type="EMBL" id="GG666547">
    <property type="protein sequence ID" value="EEN57161.1"/>
    <property type="molecule type" value="Genomic_DNA"/>
</dbReference>
<dbReference type="InterPro" id="IPR002172">
    <property type="entry name" value="LDrepeatLR_classA_rpt"/>
</dbReference>
<sequence>CRDLRGCVKITEVCDGKSDCLDGSDEIKCGALCESIGYWPCRSSLPPFGRCISRQERCDGFADCRDFSDEIGCGLKYPCDGWRPWKCPGENTCLPMDFVCDTIQQCANGEDEKHCDFDDYVCSTGECTSSFYFCNDRNEFDCGNWEDEQGCGNFSSYTYCFRGTCEETHKCISSVSVCDGRPNCLDFTEEKDCSRLQIRCRDTLLAIDTYKEINMAQFCDGEEDCRTGTDERPRRCGK</sequence>
<feature type="disulfide bond" evidence="8">
    <location>
        <begin position="58"/>
        <end position="73"/>
    </location>
</feature>
<comment type="subcellular location">
    <subcellularLocation>
        <location evidence="2">Endomembrane system</location>
    </subcellularLocation>
    <subcellularLocation>
        <location evidence="1">Membrane</location>
        <topology evidence="1">Single-pass membrane protein</topology>
    </subcellularLocation>
</comment>
<keyword evidence="5" id="KW-1133">Transmembrane helix</keyword>
<gene>
    <name evidence="9" type="ORF">BRAFLDRAFT_214649</name>
</gene>
<name>C3YRG4_BRAFL</name>
<dbReference type="SMART" id="SM00192">
    <property type="entry name" value="LDLa"/>
    <property type="match status" value="6"/>
</dbReference>
<keyword evidence="3" id="KW-0812">Transmembrane</keyword>
<evidence type="ECO:0000256" key="3">
    <source>
        <dbReference type="ARBA" id="ARBA00022692"/>
    </source>
</evidence>
<dbReference type="GO" id="GO:0016192">
    <property type="term" value="P:vesicle-mediated transport"/>
    <property type="evidence" value="ECO:0007669"/>
    <property type="project" value="UniProtKB-ARBA"/>
</dbReference>
<feature type="non-terminal residue" evidence="9">
    <location>
        <position position="1"/>
    </location>
</feature>
<dbReference type="PROSITE" id="PS50068">
    <property type="entry name" value="LDLRA_2"/>
    <property type="match status" value="6"/>
</dbReference>
<keyword evidence="7 8" id="KW-1015">Disulfide bond</keyword>
<feature type="disulfide bond" evidence="8">
    <location>
        <begin position="14"/>
        <end position="29"/>
    </location>
</feature>
<evidence type="ECO:0000256" key="1">
    <source>
        <dbReference type="ARBA" id="ARBA00004167"/>
    </source>
</evidence>